<reference evidence="1" key="1">
    <citation type="journal article" date="2023" name="Plant J.">
        <title>Genome sequences and population genomics provide insights into the demographic history, inbreeding, and mutation load of two 'living fossil' tree species of Dipteronia.</title>
        <authorList>
            <person name="Feng Y."/>
            <person name="Comes H.P."/>
            <person name="Chen J."/>
            <person name="Zhu S."/>
            <person name="Lu R."/>
            <person name="Zhang X."/>
            <person name="Li P."/>
            <person name="Qiu J."/>
            <person name="Olsen K.M."/>
            <person name="Qiu Y."/>
        </authorList>
    </citation>
    <scope>NUCLEOTIDE SEQUENCE</scope>
    <source>
        <strain evidence="1">NBL</strain>
    </source>
</reference>
<dbReference type="GO" id="GO:0019185">
    <property type="term" value="C:snRNA-activating protein complex"/>
    <property type="evidence" value="ECO:0007669"/>
    <property type="project" value="TreeGrafter"/>
</dbReference>
<sequence length="287" mass="32744">MDLSPFKQDIDELIEEFVEGGLTTLAEMKKVWLSRKFSYIYEASPSRNLAFFMQSLYAHAISHMISTVSLSSRLGGLYCLYCLYETQPSKPSFKIYLSFGELKKLKDLVVESKNSGIKVVPALVKRMLEKNIFLFGSVDLNEGSVTETVNQLTELQNARVQVAYNKLFASTRIENFIHMDMGTEVDLGVIQRLSTQYAEAKKQAIAESSEVVDVQNIKHISEDKESLGDAMENMSENWNIQRETFYQQTGLNRPVEKQLHLQLHDSEQQGGDDNFDQELEQLLLCQD</sequence>
<dbReference type="PANTHER" id="PTHR15131">
    <property type="entry name" value="SMALL NUCLEAR RNA ACTIVATING COMPLEX, POLYPEPTIDE 1"/>
    <property type="match status" value="1"/>
</dbReference>
<dbReference type="Proteomes" id="UP001281410">
    <property type="component" value="Unassembled WGS sequence"/>
</dbReference>
<proteinExistence type="predicted"/>
<dbReference type="AlphaFoldDB" id="A0AAE0EKA3"/>
<dbReference type="InterPro" id="IPR019188">
    <property type="entry name" value="SNAPC1"/>
</dbReference>
<comment type="caution">
    <text evidence="1">The sequence shown here is derived from an EMBL/GenBank/DDBJ whole genome shotgun (WGS) entry which is preliminary data.</text>
</comment>
<dbReference type="GO" id="GO:0042795">
    <property type="term" value="P:snRNA transcription by RNA polymerase II"/>
    <property type="evidence" value="ECO:0007669"/>
    <property type="project" value="TreeGrafter"/>
</dbReference>
<evidence type="ECO:0000313" key="1">
    <source>
        <dbReference type="EMBL" id="KAK3229540.1"/>
    </source>
</evidence>
<dbReference type="GO" id="GO:0043565">
    <property type="term" value="F:sequence-specific DNA binding"/>
    <property type="evidence" value="ECO:0007669"/>
    <property type="project" value="TreeGrafter"/>
</dbReference>
<accession>A0AAE0EKA3</accession>
<dbReference type="Pfam" id="PF09808">
    <property type="entry name" value="SNAPC1"/>
    <property type="match status" value="1"/>
</dbReference>
<gene>
    <name evidence="1" type="ORF">Dsin_001421</name>
</gene>
<name>A0AAE0EKA3_9ROSI</name>
<organism evidence="1 2">
    <name type="scientific">Dipteronia sinensis</name>
    <dbReference type="NCBI Taxonomy" id="43782"/>
    <lineage>
        <taxon>Eukaryota</taxon>
        <taxon>Viridiplantae</taxon>
        <taxon>Streptophyta</taxon>
        <taxon>Embryophyta</taxon>
        <taxon>Tracheophyta</taxon>
        <taxon>Spermatophyta</taxon>
        <taxon>Magnoliopsida</taxon>
        <taxon>eudicotyledons</taxon>
        <taxon>Gunneridae</taxon>
        <taxon>Pentapetalae</taxon>
        <taxon>rosids</taxon>
        <taxon>malvids</taxon>
        <taxon>Sapindales</taxon>
        <taxon>Sapindaceae</taxon>
        <taxon>Hippocastanoideae</taxon>
        <taxon>Acereae</taxon>
        <taxon>Dipteronia</taxon>
    </lineage>
</organism>
<evidence type="ECO:0000313" key="2">
    <source>
        <dbReference type="Proteomes" id="UP001281410"/>
    </source>
</evidence>
<dbReference type="EMBL" id="JANJYJ010000001">
    <property type="protein sequence ID" value="KAK3229540.1"/>
    <property type="molecule type" value="Genomic_DNA"/>
</dbReference>
<protein>
    <submittedName>
        <fullName evidence="1">Uncharacterized protein</fullName>
    </submittedName>
</protein>
<dbReference type="GO" id="GO:0042796">
    <property type="term" value="P:snRNA transcription by RNA polymerase III"/>
    <property type="evidence" value="ECO:0007669"/>
    <property type="project" value="TreeGrafter"/>
</dbReference>
<keyword evidence="2" id="KW-1185">Reference proteome</keyword>
<dbReference type="PANTHER" id="PTHR15131:SF3">
    <property type="entry name" value="SNRNA-ACTIVATING PROTEIN COMPLEX SUBUNIT 1"/>
    <property type="match status" value="1"/>
</dbReference>